<dbReference type="Proteomes" id="UP000225972">
    <property type="component" value="Unassembled WGS sequence"/>
</dbReference>
<protein>
    <submittedName>
        <fullName evidence="2">Uncharacterized protein</fullName>
    </submittedName>
</protein>
<dbReference type="RefSeq" id="WP_166652797.1">
    <property type="nucleotide sequence ID" value="NZ_FXXP01000003.1"/>
</dbReference>
<accession>A0A238JJE4</accession>
<evidence type="ECO:0000313" key="2">
    <source>
        <dbReference type="EMBL" id="SMX30052.1"/>
    </source>
</evidence>
<evidence type="ECO:0000256" key="1">
    <source>
        <dbReference type="SAM" id="Phobius"/>
    </source>
</evidence>
<name>A0A238JJE4_9RHOB</name>
<feature type="transmembrane region" description="Helical" evidence="1">
    <location>
        <begin position="29"/>
        <end position="50"/>
    </location>
</feature>
<evidence type="ECO:0000313" key="3">
    <source>
        <dbReference type="Proteomes" id="UP000225972"/>
    </source>
</evidence>
<sequence>MKTAFLICVCLACLLVLLKNQIWSTGTTLALDILLASIVFACVGALIVHWKLSRKG</sequence>
<keyword evidence="1" id="KW-0812">Transmembrane</keyword>
<keyword evidence="1" id="KW-1133">Transmembrane helix</keyword>
<keyword evidence="3" id="KW-1185">Reference proteome</keyword>
<dbReference type="EMBL" id="FXXP01000003">
    <property type="protein sequence ID" value="SMX30052.1"/>
    <property type="molecule type" value="Genomic_DNA"/>
</dbReference>
<organism evidence="2 3">
    <name type="scientific">Pelagimonas phthalicica</name>
    <dbReference type="NCBI Taxonomy" id="1037362"/>
    <lineage>
        <taxon>Bacteria</taxon>
        <taxon>Pseudomonadati</taxon>
        <taxon>Pseudomonadota</taxon>
        <taxon>Alphaproteobacteria</taxon>
        <taxon>Rhodobacterales</taxon>
        <taxon>Roseobacteraceae</taxon>
        <taxon>Pelagimonas</taxon>
    </lineage>
</organism>
<reference evidence="3" key="1">
    <citation type="submission" date="2017-05" db="EMBL/GenBank/DDBJ databases">
        <authorList>
            <person name="Rodrigo-Torres L."/>
            <person name="Arahal R. D."/>
            <person name="Lucena T."/>
        </authorList>
    </citation>
    <scope>NUCLEOTIDE SEQUENCE [LARGE SCALE GENOMIC DNA]</scope>
    <source>
        <strain evidence="3">CECT 8649</strain>
    </source>
</reference>
<keyword evidence="1" id="KW-0472">Membrane</keyword>
<proteinExistence type="predicted"/>
<dbReference type="AlphaFoldDB" id="A0A238JJE4"/>
<gene>
    <name evidence="2" type="ORF">TRP8649_04192</name>
</gene>